<comment type="caution">
    <text evidence="3">The sequence shown here is derived from an EMBL/GenBank/DDBJ whole genome shotgun (WGS) entry which is preliminary data.</text>
</comment>
<dbReference type="OrthoDB" id="9805070at2"/>
<dbReference type="InterPro" id="IPR016047">
    <property type="entry name" value="M23ase_b-sheet_dom"/>
</dbReference>
<feature type="chain" id="PRO_5010713076" description="M23ase beta-sheet core domain-containing protein" evidence="1">
    <location>
        <begin position="33"/>
        <end position="275"/>
    </location>
</feature>
<dbReference type="SUPFAM" id="SSF51261">
    <property type="entry name" value="Duplicated hybrid motif"/>
    <property type="match status" value="1"/>
</dbReference>
<evidence type="ECO:0000256" key="1">
    <source>
        <dbReference type="SAM" id="SignalP"/>
    </source>
</evidence>
<name>A0A1V3GCF8_9BACL</name>
<keyword evidence="1" id="KW-0732">Signal</keyword>
<dbReference type="GO" id="GO:0004222">
    <property type="term" value="F:metalloendopeptidase activity"/>
    <property type="evidence" value="ECO:0007669"/>
    <property type="project" value="TreeGrafter"/>
</dbReference>
<dbReference type="PANTHER" id="PTHR21666:SF270">
    <property type="entry name" value="MUREIN HYDROLASE ACTIVATOR ENVC"/>
    <property type="match status" value="1"/>
</dbReference>
<accession>A0A1V3GCF8</accession>
<evidence type="ECO:0000313" key="3">
    <source>
        <dbReference type="EMBL" id="OOE14559.1"/>
    </source>
</evidence>
<dbReference type="InterPro" id="IPR050570">
    <property type="entry name" value="Cell_wall_metabolism_enzyme"/>
</dbReference>
<organism evidence="3 4">
    <name type="scientific">Fictibacillus arsenicus</name>
    <dbReference type="NCBI Taxonomy" id="255247"/>
    <lineage>
        <taxon>Bacteria</taxon>
        <taxon>Bacillati</taxon>
        <taxon>Bacillota</taxon>
        <taxon>Bacilli</taxon>
        <taxon>Bacillales</taxon>
        <taxon>Fictibacillaceae</taxon>
        <taxon>Fictibacillus</taxon>
    </lineage>
</organism>
<sequence>MRSIGIKRKSFILSTVFAFLFTAFFLSSEAQAAAGDNTFLKPAEGTITSYFGPRNGTNHYGIDIAKSGFVKVAASAAGTVSRSYFSTSYGNVIFINHTIGGLPYETVYAHLNTRDVGVGATVYQGQVIGSMGNTGNSTGQHLHFEIHQPYWTSAKTYAMNPMNYIPTWEGKYKTGSFASHVGTDTIYPNSYNGDNDIIVKVDSTSTTGGVYKVYLQRNINGVWTSVGETEVPKTGVTTVTFTQEYSGTALSPYLQYRLLLKNSDAASVSYKVWYK</sequence>
<dbReference type="CDD" id="cd12797">
    <property type="entry name" value="M23_peptidase"/>
    <property type="match status" value="1"/>
</dbReference>
<reference evidence="3 4" key="1">
    <citation type="submission" date="2016-11" db="EMBL/GenBank/DDBJ databases">
        <authorList>
            <person name="Jaros S."/>
            <person name="Januszkiewicz K."/>
            <person name="Wedrychowicz H."/>
        </authorList>
    </citation>
    <scope>NUCLEOTIDE SEQUENCE [LARGE SCALE GENOMIC DNA]</scope>
    <source>
        <strain evidence="3 4">Con a/3</strain>
    </source>
</reference>
<feature type="signal peptide" evidence="1">
    <location>
        <begin position="1"/>
        <end position="32"/>
    </location>
</feature>
<evidence type="ECO:0000313" key="4">
    <source>
        <dbReference type="Proteomes" id="UP000188597"/>
    </source>
</evidence>
<dbReference type="Pfam" id="PF01551">
    <property type="entry name" value="Peptidase_M23"/>
    <property type="match status" value="1"/>
</dbReference>
<dbReference type="Gene3D" id="2.70.70.10">
    <property type="entry name" value="Glucose Permease (Domain IIA)"/>
    <property type="match status" value="1"/>
</dbReference>
<dbReference type="InterPro" id="IPR011055">
    <property type="entry name" value="Dup_hybrid_motif"/>
</dbReference>
<dbReference type="Proteomes" id="UP000188597">
    <property type="component" value="Unassembled WGS sequence"/>
</dbReference>
<feature type="domain" description="M23ase beta-sheet core" evidence="2">
    <location>
        <begin position="58"/>
        <end position="148"/>
    </location>
</feature>
<dbReference type="EMBL" id="MQMF01000001">
    <property type="protein sequence ID" value="OOE14559.1"/>
    <property type="molecule type" value="Genomic_DNA"/>
</dbReference>
<proteinExistence type="predicted"/>
<protein>
    <recommendedName>
        <fullName evidence="2">M23ase beta-sheet core domain-containing protein</fullName>
    </recommendedName>
</protein>
<evidence type="ECO:0000259" key="2">
    <source>
        <dbReference type="Pfam" id="PF01551"/>
    </source>
</evidence>
<dbReference type="AlphaFoldDB" id="A0A1V3GCF8"/>
<gene>
    <name evidence="3" type="ORF">UN64_05040</name>
</gene>
<dbReference type="PANTHER" id="PTHR21666">
    <property type="entry name" value="PEPTIDASE-RELATED"/>
    <property type="match status" value="1"/>
</dbReference>
<dbReference type="RefSeq" id="WP_077360306.1">
    <property type="nucleotide sequence ID" value="NZ_MQMF01000001.1"/>
</dbReference>